<accession>A0A2U3PRS5</accession>
<name>A0A2U3PRS5_9BRAD</name>
<dbReference type="Gene3D" id="3.30.420.10">
    <property type="entry name" value="Ribonuclease H-like superfamily/Ribonuclease H"/>
    <property type="match status" value="1"/>
</dbReference>
<dbReference type="RefSeq" id="WP_160118747.1">
    <property type="nucleotide sequence ID" value="NZ_LS398110.1"/>
</dbReference>
<dbReference type="InterPro" id="IPR012337">
    <property type="entry name" value="RNaseH-like_sf"/>
</dbReference>
<dbReference type="PANTHER" id="PTHR35004">
    <property type="entry name" value="TRANSPOSASE RV3428C-RELATED"/>
    <property type="match status" value="1"/>
</dbReference>
<reference evidence="2 3" key="1">
    <citation type="submission" date="2018-03" db="EMBL/GenBank/DDBJ databases">
        <authorList>
            <person name="Gully D."/>
        </authorList>
    </citation>
    <scope>NUCLEOTIDE SEQUENCE [LARGE SCALE GENOMIC DNA]</scope>
    <source>
        <strain evidence="2">ORS3257</strain>
    </source>
</reference>
<sequence length="329" mass="38672">MRDNSYDRTVERNYLQKWRFLISEYEAVKAGRSPLFKRVGDFYRHHGTCSQTFRKYYNRYLQSGEDADLLPRRRGPKWRERREPEGIEAEIVAHRKRGMNRYEIHAALRETRDTVPSPITIYRVLKRHRLNRRTPAMREEKRRIIKDKLGELGHVDLHQLPRDMFLAPPPVTAYIISLIDSCSRLAWAEVLTSKKALPVMFKTLKMINTLNVTYGLVFQEILSDNGAEFAARTKPAEHPFEAMLLELGIKHRYTRPYRPQTNGKVERFWRTLDDDVIEGTTFDNLDHFANELFEYLVYYNNHRPHQALAGQTPKAFAASKTTAIQSANY</sequence>
<proteinExistence type="predicted"/>
<gene>
    <name evidence="2" type="ORF">BRAD3257_0689</name>
</gene>
<dbReference type="InterPro" id="IPR036397">
    <property type="entry name" value="RNaseH_sf"/>
</dbReference>
<evidence type="ECO:0000313" key="3">
    <source>
        <dbReference type="Proteomes" id="UP000246085"/>
    </source>
</evidence>
<dbReference type="GO" id="GO:0015074">
    <property type="term" value="P:DNA integration"/>
    <property type="evidence" value="ECO:0007669"/>
    <property type="project" value="InterPro"/>
</dbReference>
<evidence type="ECO:0000313" key="2">
    <source>
        <dbReference type="EMBL" id="SPP91847.1"/>
    </source>
</evidence>
<dbReference type="KEGG" id="bvz:BRAD3257_0689"/>
<feature type="domain" description="Integrase catalytic" evidence="1">
    <location>
        <begin position="131"/>
        <end position="321"/>
    </location>
</feature>
<dbReference type="Pfam" id="PF13683">
    <property type="entry name" value="rve_3"/>
    <property type="match status" value="1"/>
</dbReference>
<dbReference type="PROSITE" id="PS50994">
    <property type="entry name" value="INTEGRASE"/>
    <property type="match status" value="1"/>
</dbReference>
<dbReference type="SUPFAM" id="SSF53098">
    <property type="entry name" value="Ribonuclease H-like"/>
    <property type="match status" value="1"/>
</dbReference>
<dbReference type="EMBL" id="LS398110">
    <property type="protein sequence ID" value="SPP91847.1"/>
    <property type="molecule type" value="Genomic_DNA"/>
</dbReference>
<dbReference type="InterPro" id="IPR001584">
    <property type="entry name" value="Integrase_cat-core"/>
</dbReference>
<dbReference type="Proteomes" id="UP000246085">
    <property type="component" value="Chromosome BRAD3257"/>
</dbReference>
<evidence type="ECO:0000259" key="1">
    <source>
        <dbReference type="PROSITE" id="PS50994"/>
    </source>
</evidence>
<organism evidence="2 3">
    <name type="scientific">Bradyrhizobium vignae</name>
    <dbReference type="NCBI Taxonomy" id="1549949"/>
    <lineage>
        <taxon>Bacteria</taxon>
        <taxon>Pseudomonadati</taxon>
        <taxon>Pseudomonadota</taxon>
        <taxon>Alphaproteobacteria</taxon>
        <taxon>Hyphomicrobiales</taxon>
        <taxon>Nitrobacteraceae</taxon>
        <taxon>Bradyrhizobium</taxon>
    </lineage>
</organism>
<dbReference type="PANTHER" id="PTHR35004:SF6">
    <property type="entry name" value="TRANSPOSASE"/>
    <property type="match status" value="1"/>
</dbReference>
<dbReference type="AlphaFoldDB" id="A0A2U3PRS5"/>
<protein>
    <submittedName>
        <fullName evidence="2">Integrase family protein (Modular protein)</fullName>
    </submittedName>
</protein>
<dbReference type="GO" id="GO:0003676">
    <property type="term" value="F:nucleic acid binding"/>
    <property type="evidence" value="ECO:0007669"/>
    <property type="project" value="InterPro"/>
</dbReference>